<keyword evidence="6" id="KW-0175">Coiled coil</keyword>
<keyword evidence="5" id="KW-0694">RNA-binding</keyword>
<evidence type="ECO:0000256" key="5">
    <source>
        <dbReference type="ARBA" id="ARBA00022884"/>
    </source>
</evidence>
<accession>A0A942YLM6</accession>
<keyword evidence="2" id="KW-0479">Metal-binding</keyword>
<dbReference type="InterPro" id="IPR019307">
    <property type="entry name" value="RNA-bd_AU-1/RNase_E/G"/>
</dbReference>
<dbReference type="GO" id="GO:0006364">
    <property type="term" value="P:rRNA processing"/>
    <property type="evidence" value="ECO:0007669"/>
    <property type="project" value="TreeGrafter"/>
</dbReference>
<keyword evidence="9" id="KW-1185">Reference proteome</keyword>
<organism evidence="8 9">
    <name type="scientific">Lederbergia citrisecunda</name>
    <dbReference type="NCBI Taxonomy" id="2833583"/>
    <lineage>
        <taxon>Bacteria</taxon>
        <taxon>Bacillati</taxon>
        <taxon>Bacillota</taxon>
        <taxon>Bacilli</taxon>
        <taxon>Bacillales</taxon>
        <taxon>Bacillaceae</taxon>
        <taxon>Lederbergia</taxon>
    </lineage>
</organism>
<dbReference type="Pfam" id="PF10150">
    <property type="entry name" value="RNase_E_G"/>
    <property type="match status" value="1"/>
</dbReference>
<dbReference type="GO" id="GO:0003723">
    <property type="term" value="F:RNA binding"/>
    <property type="evidence" value="ECO:0007669"/>
    <property type="project" value="UniProtKB-KW"/>
</dbReference>
<evidence type="ECO:0000256" key="2">
    <source>
        <dbReference type="ARBA" id="ARBA00022723"/>
    </source>
</evidence>
<evidence type="ECO:0000256" key="3">
    <source>
        <dbReference type="ARBA" id="ARBA00022801"/>
    </source>
</evidence>
<dbReference type="SUPFAM" id="SSF50249">
    <property type="entry name" value="Nucleic acid-binding proteins"/>
    <property type="match status" value="1"/>
</dbReference>
<dbReference type="GO" id="GO:0016787">
    <property type="term" value="F:hydrolase activity"/>
    <property type="evidence" value="ECO:0007669"/>
    <property type="project" value="UniProtKB-KW"/>
</dbReference>
<dbReference type="Gene3D" id="3.40.1260.20">
    <property type="entry name" value="Ribonuclease E, catalytic domain"/>
    <property type="match status" value="1"/>
</dbReference>
<dbReference type="InterPro" id="IPR003029">
    <property type="entry name" value="S1_domain"/>
</dbReference>
<dbReference type="SMART" id="SM00316">
    <property type="entry name" value="S1"/>
    <property type="match status" value="1"/>
</dbReference>
<dbReference type="GO" id="GO:0005737">
    <property type="term" value="C:cytoplasm"/>
    <property type="evidence" value="ECO:0007669"/>
    <property type="project" value="TreeGrafter"/>
</dbReference>
<dbReference type="GO" id="GO:0046872">
    <property type="term" value="F:metal ion binding"/>
    <property type="evidence" value="ECO:0007669"/>
    <property type="project" value="UniProtKB-KW"/>
</dbReference>
<comment type="cofactor">
    <cofactor evidence="1">
        <name>Mg(2+)</name>
        <dbReference type="ChEBI" id="CHEBI:18420"/>
    </cofactor>
</comment>
<dbReference type="AlphaFoldDB" id="A0A942YLM6"/>
<name>A0A942YLM6_9BACI</name>
<dbReference type="InterPro" id="IPR004659">
    <property type="entry name" value="RNase_E/G"/>
</dbReference>
<dbReference type="Gene3D" id="2.40.50.140">
    <property type="entry name" value="Nucleic acid-binding proteins"/>
    <property type="match status" value="1"/>
</dbReference>
<evidence type="ECO:0000256" key="4">
    <source>
        <dbReference type="ARBA" id="ARBA00022842"/>
    </source>
</evidence>
<evidence type="ECO:0000256" key="1">
    <source>
        <dbReference type="ARBA" id="ARBA00001946"/>
    </source>
</evidence>
<evidence type="ECO:0000256" key="6">
    <source>
        <dbReference type="SAM" id="Coils"/>
    </source>
</evidence>
<gene>
    <name evidence="8" type="ORF">KHA93_09060</name>
</gene>
<evidence type="ECO:0000259" key="7">
    <source>
        <dbReference type="PROSITE" id="PS50126"/>
    </source>
</evidence>
<dbReference type="PROSITE" id="PS50126">
    <property type="entry name" value="S1"/>
    <property type="match status" value="1"/>
</dbReference>
<sequence>MNAIFIDTKTAEKRFAVKEAGIVTRFFVEQPSDISEVGNIYLGKVESVKKGMNAAFVNIGKDKNGFLQKDQLPAYIHSTDPRKKDMPISNFITEGEKLLVQVKKDETGIKGALLTAIIEIPGEKSIYMPEGKYIAVSKKADESLRNKWRKIAHSLKAEREGFIIRTEALSGSKEDWEQEVNQLKDTYASIKKMKNNVKAPALLMKKSLFDDEITREIMRLKSGELYYNDKEALERLKKSLQSIDTLNWVLYFHQDKEGIFSKYNLESELEKALKPIVWLSNGAYIVINETEAAVVIDVNTGKFTGKQAVSETVVQTNLTAAKEIAKQLRLRDYSGMILIDFIDMQANEDKRKVQNLLEDLLKKDPKQTRAIGFTPLGIFEVTRKRTRKPLSQTLKTKCPACNGTGLIESPETICFRLERELFETPADGHEAVLIEIDNKTMETFKGEGNRHLIRIEEFLHMKIFFKVIKSDIFTYHIRQFGTVGEIKAKAVDMHTGI</sequence>
<dbReference type="CDD" id="cd04453">
    <property type="entry name" value="S1_RNase_E"/>
    <property type="match status" value="1"/>
</dbReference>
<keyword evidence="3" id="KW-0378">Hydrolase</keyword>
<dbReference type="InterPro" id="IPR012340">
    <property type="entry name" value="NA-bd_OB-fold"/>
</dbReference>
<proteinExistence type="predicted"/>
<dbReference type="NCBIfam" id="TIGR00757">
    <property type="entry name" value="RNaseEG"/>
    <property type="match status" value="1"/>
</dbReference>
<dbReference type="Proteomes" id="UP000682713">
    <property type="component" value="Unassembled WGS sequence"/>
</dbReference>
<protein>
    <submittedName>
        <fullName evidence="8">Rne/Rng family ribonuclease</fullName>
    </submittedName>
</protein>
<reference evidence="8 9" key="1">
    <citation type="submission" date="2021-05" db="EMBL/GenBank/DDBJ databases">
        <title>Novel Bacillus species.</title>
        <authorList>
            <person name="Liu G."/>
        </authorList>
    </citation>
    <scope>NUCLEOTIDE SEQUENCE [LARGE SCALE GENOMIC DNA]</scope>
    <source>
        <strain evidence="8 9">FJAT-49732</strain>
    </source>
</reference>
<feature type="domain" description="S1 motif" evidence="7">
    <location>
        <begin position="38"/>
        <end position="117"/>
    </location>
</feature>
<dbReference type="EMBL" id="JAGYPJ010000001">
    <property type="protein sequence ID" value="MBS4199805.1"/>
    <property type="molecule type" value="Genomic_DNA"/>
</dbReference>
<dbReference type="GO" id="GO:0004540">
    <property type="term" value="F:RNA nuclease activity"/>
    <property type="evidence" value="ECO:0007669"/>
    <property type="project" value="InterPro"/>
</dbReference>
<keyword evidence="4" id="KW-0460">Magnesium</keyword>
<dbReference type="PANTHER" id="PTHR30001:SF0">
    <property type="entry name" value="RIBONUCLEASE G"/>
    <property type="match status" value="1"/>
</dbReference>
<comment type="caution">
    <text evidence="8">The sequence shown here is derived from an EMBL/GenBank/DDBJ whole genome shotgun (WGS) entry which is preliminary data.</text>
</comment>
<feature type="coiled-coil region" evidence="6">
    <location>
        <begin position="166"/>
        <end position="193"/>
    </location>
</feature>
<evidence type="ECO:0000313" key="9">
    <source>
        <dbReference type="Proteomes" id="UP000682713"/>
    </source>
</evidence>
<evidence type="ECO:0000313" key="8">
    <source>
        <dbReference type="EMBL" id="MBS4199805.1"/>
    </source>
</evidence>
<dbReference type="PANTHER" id="PTHR30001">
    <property type="entry name" value="RIBONUCLEASE"/>
    <property type="match status" value="1"/>
</dbReference>